<dbReference type="RefSeq" id="WP_071563625.1">
    <property type="nucleotide sequence ID" value="NZ_MIQH01000354.1"/>
</dbReference>
<organism evidence="3 4">
    <name type="scientific">Bathymodiolus thermophilus thioautotrophic gill symbiont</name>
    <dbReference type="NCBI Taxonomy" id="2360"/>
    <lineage>
        <taxon>Bacteria</taxon>
        <taxon>Pseudomonadati</taxon>
        <taxon>Pseudomonadota</taxon>
        <taxon>Gammaproteobacteria</taxon>
        <taxon>sulfur-oxidizing symbionts</taxon>
    </lineage>
</organism>
<sequence>MLAKEADELKTLLNLFEQAEVKIKNVEQITSEGVLIPSINQLRYAGHHIVRSLLSDDKKELQAERSSAINHVKRAIYDIDEALLIYYIDSAVNFKEKYNDSGFTTEIIDNYPEKLVRLDEANTSIQQLRKDDNNYQDRQQFYQQLDPYLKKLSEIVAIFEQSAPLIANKEQKKCNQDLKSKRRFIVKIVVTIVLGSIGIIAALK</sequence>
<evidence type="ECO:0000313" key="4">
    <source>
        <dbReference type="Proteomes" id="UP000182798"/>
    </source>
</evidence>
<evidence type="ECO:0000256" key="2">
    <source>
        <dbReference type="SAM" id="Phobius"/>
    </source>
</evidence>
<proteinExistence type="predicted"/>
<accession>A0A1J5TX20</accession>
<keyword evidence="2" id="KW-1133">Transmembrane helix</keyword>
<dbReference type="Proteomes" id="UP000182798">
    <property type="component" value="Unassembled WGS sequence"/>
</dbReference>
<keyword evidence="1" id="KW-0175">Coiled coil</keyword>
<feature type="coiled-coil region" evidence="1">
    <location>
        <begin position="2"/>
        <end position="29"/>
    </location>
</feature>
<name>A0A1J5TX20_9GAMM</name>
<protein>
    <submittedName>
        <fullName evidence="3">Uncharacterized protein</fullName>
    </submittedName>
</protein>
<reference evidence="4" key="1">
    <citation type="submission" date="2016-09" db="EMBL/GenBank/DDBJ databases">
        <title>Genome Sequence of Bathymodiolus thermophilus sulfur-oxidizing gill endosymbiont.</title>
        <authorList>
            <person name="Ponnudurai R."/>
            <person name="Kleiner M."/>
            <person name="Sayavedra L."/>
            <person name="Thuermer A."/>
            <person name="Felbeck H."/>
            <person name="Schlueter R."/>
            <person name="Schweder T."/>
            <person name="Markert S."/>
        </authorList>
    </citation>
    <scope>NUCLEOTIDE SEQUENCE [LARGE SCALE GENOMIC DNA]</scope>
    <source>
        <strain evidence="4">BAT/CrabSpa'14</strain>
    </source>
</reference>
<dbReference type="AlphaFoldDB" id="A0A1J5TX20"/>
<dbReference type="EMBL" id="MIQH01000354">
    <property type="protein sequence ID" value="OIR25298.1"/>
    <property type="molecule type" value="Genomic_DNA"/>
</dbReference>
<keyword evidence="2" id="KW-0812">Transmembrane</keyword>
<dbReference type="OrthoDB" id="9786044at2"/>
<feature type="transmembrane region" description="Helical" evidence="2">
    <location>
        <begin position="184"/>
        <end position="203"/>
    </location>
</feature>
<evidence type="ECO:0000313" key="3">
    <source>
        <dbReference type="EMBL" id="OIR25298.1"/>
    </source>
</evidence>
<keyword evidence="2" id="KW-0472">Membrane</keyword>
<evidence type="ECO:0000256" key="1">
    <source>
        <dbReference type="SAM" id="Coils"/>
    </source>
</evidence>
<gene>
    <name evidence="3" type="ORF">BGC33_13085</name>
</gene>
<comment type="caution">
    <text evidence="3">The sequence shown here is derived from an EMBL/GenBank/DDBJ whole genome shotgun (WGS) entry which is preliminary data.</text>
</comment>